<dbReference type="Proteomes" id="UP000807342">
    <property type="component" value="Unassembled WGS sequence"/>
</dbReference>
<evidence type="ECO:0000313" key="4">
    <source>
        <dbReference type="Proteomes" id="UP000807342"/>
    </source>
</evidence>
<reference evidence="3" key="1">
    <citation type="submission" date="2020-11" db="EMBL/GenBank/DDBJ databases">
        <authorList>
            <consortium name="DOE Joint Genome Institute"/>
            <person name="Ahrendt S."/>
            <person name="Riley R."/>
            <person name="Andreopoulos W."/>
            <person name="Labutti K."/>
            <person name="Pangilinan J."/>
            <person name="Ruiz-Duenas F.J."/>
            <person name="Barrasa J.M."/>
            <person name="Sanchez-Garcia M."/>
            <person name="Camarero S."/>
            <person name="Miyauchi S."/>
            <person name="Serrano A."/>
            <person name="Linde D."/>
            <person name="Babiker R."/>
            <person name="Drula E."/>
            <person name="Ayuso-Fernandez I."/>
            <person name="Pacheco R."/>
            <person name="Padilla G."/>
            <person name="Ferreira P."/>
            <person name="Barriuso J."/>
            <person name="Kellner H."/>
            <person name="Castanera R."/>
            <person name="Alfaro M."/>
            <person name="Ramirez L."/>
            <person name="Pisabarro A.G."/>
            <person name="Kuo A."/>
            <person name="Tritt A."/>
            <person name="Lipzen A."/>
            <person name="He G."/>
            <person name="Yan M."/>
            <person name="Ng V."/>
            <person name="Cullen D."/>
            <person name="Martin F."/>
            <person name="Rosso M.-N."/>
            <person name="Henrissat B."/>
            <person name="Hibbett D."/>
            <person name="Martinez A.T."/>
            <person name="Grigoriev I.V."/>
        </authorList>
    </citation>
    <scope>NUCLEOTIDE SEQUENCE</scope>
    <source>
        <strain evidence="3">MF-IS2</strain>
    </source>
</reference>
<feature type="compositionally biased region" description="Low complexity" evidence="1">
    <location>
        <begin position="244"/>
        <end position="261"/>
    </location>
</feature>
<dbReference type="OrthoDB" id="3162439at2759"/>
<dbReference type="AlphaFoldDB" id="A0A9P5X394"/>
<keyword evidence="4" id="KW-1185">Reference proteome</keyword>
<feature type="domain" description="T6SS Phospholipase effector Tle1-like catalytic" evidence="2">
    <location>
        <begin position="9"/>
        <end position="333"/>
    </location>
</feature>
<evidence type="ECO:0000256" key="1">
    <source>
        <dbReference type="SAM" id="MobiDB-lite"/>
    </source>
</evidence>
<sequence>MAESTTKCRTLVLCFDGTSNEYDADNTNLPLFFSLLKKDDFNEQLCYYQPGIGTWFNPGVVSPVFQWGAKILDYAFAWYLNEHVMDGYKFIMQNWRIGDKICLFGFSRGAYTARALGGMLYKVGLLPRDNEQQIPFAYKMYKKEDKAGIALCKGFKETYCQDVKIEYMGVWDTVASVGLVMGRTLPFVSSNTSIKTFRHALSLDERRARFMPNLYHRTPAAGEVVKIAAIYEDEQEPAIEIKASSDSDSSDSGIASGSSDGPPERTRNRKKRFLPFRFRSAGKVRASKAEEGTPDDVLEVWFAGCHSDIGGGAEPNGTPNSLAYITLRWMVREIVKSGCGIQFDEDALQRAKIDPASSESPLADGEDAVQPLHDELKSNPLWWILEIFPMKFTWQDANGVWQSSFGWHLGRGRRITDKTVVFHSSVKSRMESSLGYIPRAQWESGSEIYVS</sequence>
<evidence type="ECO:0000259" key="2">
    <source>
        <dbReference type="Pfam" id="PF09994"/>
    </source>
</evidence>
<feature type="region of interest" description="Disordered" evidence="1">
    <location>
        <begin position="242"/>
        <end position="272"/>
    </location>
</feature>
<dbReference type="PANTHER" id="PTHR33840:SF2">
    <property type="entry name" value="TLE1 PHOSPHOLIPASE DOMAIN-CONTAINING PROTEIN"/>
    <property type="match status" value="1"/>
</dbReference>
<name>A0A9P5X394_9AGAR</name>
<dbReference type="Pfam" id="PF09994">
    <property type="entry name" value="T6SS_Tle1-like_cat"/>
    <property type="match status" value="1"/>
</dbReference>
<proteinExistence type="predicted"/>
<dbReference type="InterPro" id="IPR018712">
    <property type="entry name" value="Tle1-like_cat"/>
</dbReference>
<organism evidence="3 4">
    <name type="scientific">Macrolepiota fuliginosa MF-IS2</name>
    <dbReference type="NCBI Taxonomy" id="1400762"/>
    <lineage>
        <taxon>Eukaryota</taxon>
        <taxon>Fungi</taxon>
        <taxon>Dikarya</taxon>
        <taxon>Basidiomycota</taxon>
        <taxon>Agaricomycotina</taxon>
        <taxon>Agaricomycetes</taxon>
        <taxon>Agaricomycetidae</taxon>
        <taxon>Agaricales</taxon>
        <taxon>Agaricineae</taxon>
        <taxon>Agaricaceae</taxon>
        <taxon>Macrolepiota</taxon>
    </lineage>
</organism>
<gene>
    <name evidence="3" type="ORF">P691DRAFT_738143</name>
</gene>
<evidence type="ECO:0000313" key="3">
    <source>
        <dbReference type="EMBL" id="KAF9443235.1"/>
    </source>
</evidence>
<accession>A0A9P5X394</accession>
<dbReference type="EMBL" id="MU151502">
    <property type="protein sequence ID" value="KAF9443235.1"/>
    <property type="molecule type" value="Genomic_DNA"/>
</dbReference>
<dbReference type="PANTHER" id="PTHR33840">
    <property type="match status" value="1"/>
</dbReference>
<protein>
    <recommendedName>
        <fullName evidence="2">T6SS Phospholipase effector Tle1-like catalytic domain-containing protein</fullName>
    </recommendedName>
</protein>
<comment type="caution">
    <text evidence="3">The sequence shown here is derived from an EMBL/GenBank/DDBJ whole genome shotgun (WGS) entry which is preliminary data.</text>
</comment>